<dbReference type="InterPro" id="IPR000210">
    <property type="entry name" value="BTB/POZ_dom"/>
</dbReference>
<proteinExistence type="predicted"/>
<dbReference type="RefSeq" id="XP_018153244.1">
    <property type="nucleotide sequence ID" value="XM_018306403.1"/>
</dbReference>
<dbReference type="OrthoDB" id="5275938at2759"/>
<protein>
    <submittedName>
        <fullName evidence="3">Btb poz-like protein</fullName>
    </submittedName>
</protein>
<sequence>MMSSDGTLGDEREAESITPIQEKMPGSISSGSTKSLSSLYRVALEDQRAKLQEPDAPPEKIRPPIAPQGNLILVVGPSQVEIRVHALILSNASPVFASMLERARYGEGVALQHATPSDPARIPLPDDDPAAMETVCRIVHGRVLDATGSSPSVLDASPAHVLAVAVLADKYDCAPALALAAEHWLRPETMEDVARWGHICPKRRDLLVAAYWLKHEKGFEAGSRRLLAEVSGSFRPLAEGRQSLDENIALRVALALEERRNELRVSLYTSLMQPIINPAPCRCSRPKRRWWRPSSYRVPPAEVVNAVIRGIDRDVMSRGMRYMSINEAIRRAEEIPAGVVKNRTGRSAADIDWTYPHGVRANGVWRPWHKGLMWHRAEEFREKELSGGVCLRCLHPQMRCEEPRHNEGRLQEIWEWLTPGAKTWLLRADDGAGKLPEW</sequence>
<accession>A0A1B7XY88</accession>
<dbReference type="AlphaFoldDB" id="A0A1B7XY88"/>
<dbReference type="Gene3D" id="3.30.710.10">
    <property type="entry name" value="Potassium Channel Kv1.1, Chain A"/>
    <property type="match status" value="1"/>
</dbReference>
<dbReference type="GeneID" id="28870510"/>
<comment type="caution">
    <text evidence="3">The sequence shown here is derived from an EMBL/GenBank/DDBJ whole genome shotgun (WGS) entry which is preliminary data.</text>
</comment>
<organism evidence="3 4">
    <name type="scientific">Colletotrichum higginsianum (strain IMI 349063)</name>
    <name type="common">Crucifer anthracnose fungus</name>
    <dbReference type="NCBI Taxonomy" id="759273"/>
    <lineage>
        <taxon>Eukaryota</taxon>
        <taxon>Fungi</taxon>
        <taxon>Dikarya</taxon>
        <taxon>Ascomycota</taxon>
        <taxon>Pezizomycotina</taxon>
        <taxon>Sordariomycetes</taxon>
        <taxon>Hypocreomycetidae</taxon>
        <taxon>Glomerellales</taxon>
        <taxon>Glomerellaceae</taxon>
        <taxon>Colletotrichum</taxon>
        <taxon>Colletotrichum destructivum species complex</taxon>
    </lineage>
</organism>
<feature type="region of interest" description="Disordered" evidence="1">
    <location>
        <begin position="1"/>
        <end position="33"/>
    </location>
</feature>
<dbReference type="KEGG" id="chig:CH63R_11429"/>
<feature type="domain" description="BTB" evidence="2">
    <location>
        <begin position="69"/>
        <end position="189"/>
    </location>
</feature>
<evidence type="ECO:0000256" key="1">
    <source>
        <dbReference type="SAM" id="MobiDB-lite"/>
    </source>
</evidence>
<gene>
    <name evidence="3" type="ORF">CH63R_11429</name>
</gene>
<dbReference type="InterPro" id="IPR011333">
    <property type="entry name" value="SKP1/BTB/POZ_sf"/>
</dbReference>
<dbReference type="VEuPathDB" id="FungiDB:CH63R_11429"/>
<dbReference type="EMBL" id="LTAN01000008">
    <property type="protein sequence ID" value="OBR04726.1"/>
    <property type="molecule type" value="Genomic_DNA"/>
</dbReference>
<dbReference type="Proteomes" id="UP000092177">
    <property type="component" value="Chromosome 8"/>
</dbReference>
<dbReference type="CDD" id="cd18186">
    <property type="entry name" value="BTB_POZ_ZBTB_KLHL-like"/>
    <property type="match status" value="1"/>
</dbReference>
<name>A0A1B7XY88_COLHI</name>
<evidence type="ECO:0000313" key="4">
    <source>
        <dbReference type="Proteomes" id="UP000092177"/>
    </source>
</evidence>
<evidence type="ECO:0000313" key="3">
    <source>
        <dbReference type="EMBL" id="OBR04726.1"/>
    </source>
</evidence>
<reference evidence="4" key="1">
    <citation type="journal article" date="2017" name="BMC Genomics">
        <title>Gapless genome assembly of Colletotrichum higginsianum reveals chromosome structure and association of transposable elements with secondary metabolite gene clusters.</title>
        <authorList>
            <person name="Dallery J.-F."/>
            <person name="Lapalu N."/>
            <person name="Zampounis A."/>
            <person name="Pigne S."/>
            <person name="Luyten I."/>
            <person name="Amselem J."/>
            <person name="Wittenberg A.H.J."/>
            <person name="Zhou S."/>
            <person name="de Queiroz M.V."/>
            <person name="Robin G.P."/>
            <person name="Auger A."/>
            <person name="Hainaut M."/>
            <person name="Henrissat B."/>
            <person name="Kim K.-T."/>
            <person name="Lee Y.-H."/>
            <person name="Lespinet O."/>
            <person name="Schwartz D.C."/>
            <person name="Thon M.R."/>
            <person name="O'Connell R.J."/>
        </authorList>
    </citation>
    <scope>NUCLEOTIDE SEQUENCE [LARGE SCALE GENOMIC DNA]</scope>
    <source>
        <strain evidence="4">IMI 349063</strain>
    </source>
</reference>
<dbReference type="SMART" id="SM00225">
    <property type="entry name" value="BTB"/>
    <property type="match status" value="1"/>
</dbReference>
<evidence type="ECO:0000259" key="2">
    <source>
        <dbReference type="SMART" id="SM00225"/>
    </source>
</evidence>
<keyword evidence="4" id="KW-1185">Reference proteome</keyword>
<dbReference type="SUPFAM" id="SSF54695">
    <property type="entry name" value="POZ domain"/>
    <property type="match status" value="1"/>
</dbReference>